<feature type="domain" description="RRM" evidence="2">
    <location>
        <begin position="168"/>
        <end position="234"/>
    </location>
</feature>
<evidence type="ECO:0000313" key="3">
    <source>
        <dbReference type="EMBL" id="KZM94026.1"/>
    </source>
</evidence>
<gene>
    <name evidence="3" type="ORF">DCAR_017271</name>
    <name evidence="4" type="ORF">DCAR_0519754</name>
</gene>
<evidence type="ECO:0000313" key="4">
    <source>
        <dbReference type="EMBL" id="WOH00395.1"/>
    </source>
</evidence>
<evidence type="ECO:0000256" key="1">
    <source>
        <dbReference type="SAM" id="MobiDB-lite"/>
    </source>
</evidence>
<dbReference type="Pfam" id="PF00076">
    <property type="entry name" value="RRM_1"/>
    <property type="match status" value="1"/>
</dbReference>
<dbReference type="InterPro" id="IPR000504">
    <property type="entry name" value="RRM_dom"/>
</dbReference>
<keyword evidence="5" id="KW-1185">Reference proteome</keyword>
<sequence length="258" mass="29964">MKFIHNHIALVHHNLIEKVNKRDWEGIIMAPNQIHYGSLKRDKNLGKERHDNNREQVKKKARKDAVRDKNETLEFIKSNQYLIEPSIFHEAMLRNEKAISSALGVIHHKSLDGCLPPSSIGGKNKNGKSYKEALPESTFLDKPEVVFLPQSGQKKGAKINSPSPSKTLFLYGFSEYTKVEDMWGSLKREERVMDIVLPKKKDRFRRNYGFVVMQNAKEASSLLRKCNAKILMEKDFSSLRQWRRKSQLRRGNQYKEVT</sequence>
<evidence type="ECO:0000313" key="5">
    <source>
        <dbReference type="Proteomes" id="UP000077755"/>
    </source>
</evidence>
<dbReference type="EMBL" id="LNRQ01000005">
    <property type="protein sequence ID" value="KZM94026.1"/>
    <property type="molecule type" value="Genomic_DNA"/>
</dbReference>
<dbReference type="InterPro" id="IPR035979">
    <property type="entry name" value="RBD_domain_sf"/>
</dbReference>
<dbReference type="Gene3D" id="3.30.70.330">
    <property type="match status" value="1"/>
</dbReference>
<evidence type="ECO:0000259" key="2">
    <source>
        <dbReference type="Pfam" id="PF00076"/>
    </source>
</evidence>
<dbReference type="SUPFAM" id="SSF54928">
    <property type="entry name" value="RNA-binding domain, RBD"/>
    <property type="match status" value="1"/>
</dbReference>
<name>A0A161XQY9_DAUCS</name>
<feature type="region of interest" description="Disordered" evidence="1">
    <location>
        <begin position="41"/>
        <end position="64"/>
    </location>
</feature>
<dbReference type="Gramene" id="KZM94026">
    <property type="protein sequence ID" value="KZM94026"/>
    <property type="gene ID" value="DCAR_017271"/>
</dbReference>
<dbReference type="Proteomes" id="UP000077755">
    <property type="component" value="Chromosome 5"/>
</dbReference>
<proteinExistence type="predicted"/>
<dbReference type="AlphaFoldDB" id="A0A161XQY9"/>
<dbReference type="InterPro" id="IPR012677">
    <property type="entry name" value="Nucleotide-bd_a/b_plait_sf"/>
</dbReference>
<dbReference type="GO" id="GO:0003723">
    <property type="term" value="F:RNA binding"/>
    <property type="evidence" value="ECO:0007669"/>
    <property type="project" value="InterPro"/>
</dbReference>
<protein>
    <recommendedName>
        <fullName evidence="2">RRM domain-containing protein</fullName>
    </recommendedName>
</protein>
<reference evidence="4" key="2">
    <citation type="submission" date="2022-03" db="EMBL/GenBank/DDBJ databases">
        <title>Draft title - Genomic analysis of global carrot germplasm unveils the trajectory of domestication and the origin of high carotenoid orange carrot.</title>
        <authorList>
            <person name="Iorizzo M."/>
            <person name="Ellison S."/>
            <person name="Senalik D."/>
            <person name="Macko-Podgorni A."/>
            <person name="Grzebelus D."/>
            <person name="Bostan H."/>
            <person name="Rolling W."/>
            <person name="Curaba J."/>
            <person name="Simon P."/>
        </authorList>
    </citation>
    <scope>NUCLEOTIDE SEQUENCE</scope>
    <source>
        <tissue evidence="4">Leaf</tissue>
    </source>
</reference>
<organism evidence="3">
    <name type="scientific">Daucus carota subsp. sativus</name>
    <name type="common">Carrot</name>
    <dbReference type="NCBI Taxonomy" id="79200"/>
    <lineage>
        <taxon>Eukaryota</taxon>
        <taxon>Viridiplantae</taxon>
        <taxon>Streptophyta</taxon>
        <taxon>Embryophyta</taxon>
        <taxon>Tracheophyta</taxon>
        <taxon>Spermatophyta</taxon>
        <taxon>Magnoliopsida</taxon>
        <taxon>eudicotyledons</taxon>
        <taxon>Gunneridae</taxon>
        <taxon>Pentapetalae</taxon>
        <taxon>asterids</taxon>
        <taxon>campanulids</taxon>
        <taxon>Apiales</taxon>
        <taxon>Apiaceae</taxon>
        <taxon>Apioideae</taxon>
        <taxon>Scandiceae</taxon>
        <taxon>Daucinae</taxon>
        <taxon>Daucus</taxon>
        <taxon>Daucus sect. Daucus</taxon>
    </lineage>
</organism>
<reference evidence="3" key="1">
    <citation type="journal article" date="2016" name="Nat. Genet.">
        <title>A high-quality carrot genome assembly provides new insights into carotenoid accumulation and asterid genome evolution.</title>
        <authorList>
            <person name="Iorizzo M."/>
            <person name="Ellison S."/>
            <person name="Senalik D."/>
            <person name="Zeng P."/>
            <person name="Satapoomin P."/>
            <person name="Huang J."/>
            <person name="Bowman M."/>
            <person name="Iovene M."/>
            <person name="Sanseverino W."/>
            <person name="Cavagnaro P."/>
            <person name="Yildiz M."/>
            <person name="Macko-Podgorni A."/>
            <person name="Moranska E."/>
            <person name="Grzebelus E."/>
            <person name="Grzebelus D."/>
            <person name="Ashrafi H."/>
            <person name="Zheng Z."/>
            <person name="Cheng S."/>
            <person name="Spooner D."/>
            <person name="Van Deynze A."/>
            <person name="Simon P."/>
        </authorList>
    </citation>
    <scope>NUCLEOTIDE SEQUENCE [LARGE SCALE GENOMIC DNA]</scope>
    <source>
        <tissue evidence="3">Leaf</tissue>
    </source>
</reference>
<dbReference type="EMBL" id="CP093347">
    <property type="protein sequence ID" value="WOH00395.1"/>
    <property type="molecule type" value="Genomic_DNA"/>
</dbReference>
<accession>A0A161XQY9</accession>
<dbReference type="CDD" id="cd00590">
    <property type="entry name" value="RRM_SF"/>
    <property type="match status" value="1"/>
</dbReference>